<keyword evidence="1" id="KW-1133">Transmembrane helix</keyword>
<keyword evidence="1" id="KW-0472">Membrane</keyword>
<sequence length="123" mass="14523">CNQPRRFHIESYSPDSDVLTSFVLPTIGFCIAIIIAMLCGIHKIREWELEKIIETRRKRRVVERITRCLREKNLQTLERKWKNFLLYYFDLGIFKDTSLCHASKLPVPLCPRNFAEVEIPANT</sequence>
<feature type="transmembrane region" description="Helical" evidence="1">
    <location>
        <begin position="22"/>
        <end position="41"/>
    </location>
</feature>
<reference evidence="2 3" key="2">
    <citation type="submission" date="2018-10" db="EMBL/GenBank/DDBJ databases">
        <authorList>
            <consortium name="Pathogen Informatics"/>
        </authorList>
    </citation>
    <scope>NUCLEOTIDE SEQUENCE [LARGE SCALE GENOMIC DNA]</scope>
</reference>
<evidence type="ECO:0000256" key="1">
    <source>
        <dbReference type="SAM" id="Phobius"/>
    </source>
</evidence>
<keyword evidence="3" id="KW-1185">Reference proteome</keyword>
<dbReference type="EMBL" id="UXUI01010429">
    <property type="protein sequence ID" value="VDD95225.1"/>
    <property type="molecule type" value="Genomic_DNA"/>
</dbReference>
<evidence type="ECO:0000313" key="3">
    <source>
        <dbReference type="Proteomes" id="UP000274131"/>
    </source>
</evidence>
<accession>A0A0N4VII0</accession>
<dbReference type="OrthoDB" id="2019384at2759"/>
<gene>
    <name evidence="2" type="ORF">EVEC_LOCUS9976</name>
</gene>
<protein>
    <submittedName>
        <fullName evidence="4">CCG1 protein</fullName>
    </submittedName>
</protein>
<organism evidence="4">
    <name type="scientific">Enterobius vermicularis</name>
    <name type="common">Human pinworm</name>
    <dbReference type="NCBI Taxonomy" id="51028"/>
    <lineage>
        <taxon>Eukaryota</taxon>
        <taxon>Metazoa</taxon>
        <taxon>Ecdysozoa</taxon>
        <taxon>Nematoda</taxon>
        <taxon>Chromadorea</taxon>
        <taxon>Rhabditida</taxon>
        <taxon>Spirurina</taxon>
        <taxon>Oxyuridomorpha</taxon>
        <taxon>Oxyuroidea</taxon>
        <taxon>Oxyuridae</taxon>
        <taxon>Enterobius</taxon>
    </lineage>
</organism>
<dbReference type="AlphaFoldDB" id="A0A0N4VII0"/>
<evidence type="ECO:0000313" key="2">
    <source>
        <dbReference type="EMBL" id="VDD95225.1"/>
    </source>
</evidence>
<dbReference type="WBParaSite" id="EVEC_0001063301-mRNA-1">
    <property type="protein sequence ID" value="EVEC_0001063301-mRNA-1"/>
    <property type="gene ID" value="EVEC_0001063301"/>
</dbReference>
<proteinExistence type="predicted"/>
<keyword evidence="1" id="KW-0812">Transmembrane</keyword>
<reference evidence="4" key="1">
    <citation type="submission" date="2017-02" db="UniProtKB">
        <authorList>
            <consortium name="WormBaseParasite"/>
        </authorList>
    </citation>
    <scope>IDENTIFICATION</scope>
</reference>
<dbReference type="Proteomes" id="UP000274131">
    <property type="component" value="Unassembled WGS sequence"/>
</dbReference>
<name>A0A0N4VII0_ENTVE</name>
<evidence type="ECO:0000313" key="4">
    <source>
        <dbReference type="WBParaSite" id="EVEC_0001063301-mRNA-1"/>
    </source>
</evidence>